<proteinExistence type="predicted"/>
<keyword evidence="3" id="KW-1185">Reference proteome</keyword>
<evidence type="ECO:0000313" key="3">
    <source>
        <dbReference type="Proteomes" id="UP000317593"/>
    </source>
</evidence>
<dbReference type="Proteomes" id="UP000317593">
    <property type="component" value="Unassembled WGS sequence"/>
</dbReference>
<feature type="transmembrane region" description="Helical" evidence="1">
    <location>
        <begin position="21"/>
        <end position="48"/>
    </location>
</feature>
<dbReference type="EMBL" id="FXTH01000012">
    <property type="protein sequence ID" value="SMO76946.1"/>
    <property type="molecule type" value="Genomic_DNA"/>
</dbReference>
<keyword evidence="1" id="KW-1133">Transmembrane helix</keyword>
<dbReference type="AlphaFoldDB" id="A0A521DZ21"/>
<keyword evidence="1" id="KW-0472">Membrane</keyword>
<feature type="transmembrane region" description="Helical" evidence="1">
    <location>
        <begin position="88"/>
        <end position="116"/>
    </location>
</feature>
<gene>
    <name evidence="2" type="ORF">SAMN06265218_11284</name>
</gene>
<dbReference type="RefSeq" id="WP_142715124.1">
    <property type="nucleotide sequence ID" value="NZ_FXTH01000012.1"/>
</dbReference>
<evidence type="ECO:0000256" key="1">
    <source>
        <dbReference type="SAM" id="Phobius"/>
    </source>
</evidence>
<sequence length="159" mass="17708">MFDQYRIQIDYKPRQQQFLNALLALGTGVLTLIYPNFLYLIAAGYLVALGLLFMAFRLPSVLSAIPIVTGVIIFIFPELIPITFAAFLGLFGFLLLFGFQFSIVGVLTLIIAALILMNPDSVAYLIATFLLVYAVSNLIRFYRNWKKSGPSTGDQVSIQ</sequence>
<protein>
    <submittedName>
        <fullName evidence="2">Uncharacterized protein</fullName>
    </submittedName>
</protein>
<feature type="transmembrane region" description="Helical" evidence="1">
    <location>
        <begin position="54"/>
        <end position="76"/>
    </location>
</feature>
<keyword evidence="1" id="KW-0812">Transmembrane</keyword>
<accession>A0A521DZ21</accession>
<organism evidence="2 3">
    <name type="scientific">Fodinibius sediminis</name>
    <dbReference type="NCBI Taxonomy" id="1214077"/>
    <lineage>
        <taxon>Bacteria</taxon>
        <taxon>Pseudomonadati</taxon>
        <taxon>Balneolota</taxon>
        <taxon>Balneolia</taxon>
        <taxon>Balneolales</taxon>
        <taxon>Balneolaceae</taxon>
        <taxon>Fodinibius</taxon>
    </lineage>
</organism>
<feature type="transmembrane region" description="Helical" evidence="1">
    <location>
        <begin position="122"/>
        <end position="142"/>
    </location>
</feature>
<evidence type="ECO:0000313" key="2">
    <source>
        <dbReference type="EMBL" id="SMO76946.1"/>
    </source>
</evidence>
<dbReference type="OrthoDB" id="1524787at2"/>
<name>A0A521DZ21_9BACT</name>
<reference evidence="2 3" key="1">
    <citation type="submission" date="2017-05" db="EMBL/GenBank/DDBJ databases">
        <authorList>
            <person name="Varghese N."/>
            <person name="Submissions S."/>
        </authorList>
    </citation>
    <scope>NUCLEOTIDE SEQUENCE [LARGE SCALE GENOMIC DNA]</scope>
    <source>
        <strain evidence="2 3">DSM 21194</strain>
    </source>
</reference>